<organism evidence="2">
    <name type="scientific">marine sediment metagenome</name>
    <dbReference type="NCBI Taxonomy" id="412755"/>
    <lineage>
        <taxon>unclassified sequences</taxon>
        <taxon>metagenomes</taxon>
        <taxon>ecological metagenomes</taxon>
    </lineage>
</organism>
<reference evidence="2" key="1">
    <citation type="journal article" date="2014" name="Front. Microbiol.">
        <title>High frequency of phylogenetically diverse reductive dehalogenase-homologous genes in deep subseafloor sedimentary metagenomes.</title>
        <authorList>
            <person name="Kawai M."/>
            <person name="Futagami T."/>
            <person name="Toyoda A."/>
            <person name="Takaki Y."/>
            <person name="Nishi S."/>
            <person name="Hori S."/>
            <person name="Arai W."/>
            <person name="Tsubouchi T."/>
            <person name="Morono Y."/>
            <person name="Uchiyama I."/>
            <person name="Ito T."/>
            <person name="Fujiyama A."/>
            <person name="Inagaki F."/>
            <person name="Takami H."/>
        </authorList>
    </citation>
    <scope>NUCLEOTIDE SEQUENCE</scope>
    <source>
        <strain evidence="2">Expedition CK06-06</strain>
    </source>
</reference>
<dbReference type="InterPro" id="IPR010992">
    <property type="entry name" value="IHF-like_DNA-bd_dom_sf"/>
</dbReference>
<dbReference type="AlphaFoldDB" id="X1P2A7"/>
<dbReference type="InterPro" id="IPR000119">
    <property type="entry name" value="Hist_DNA-bd"/>
</dbReference>
<dbReference type="EMBL" id="BARV01027375">
    <property type="protein sequence ID" value="GAI36576.1"/>
    <property type="molecule type" value="Genomic_DNA"/>
</dbReference>
<comment type="caution">
    <text evidence="2">The sequence shown here is derived from an EMBL/GenBank/DDBJ whole genome shotgun (WGS) entry which is preliminary data.</text>
</comment>
<dbReference type="SUPFAM" id="SSF47729">
    <property type="entry name" value="IHF-like DNA-binding proteins"/>
    <property type="match status" value="1"/>
</dbReference>
<evidence type="ECO:0008006" key="3">
    <source>
        <dbReference type="Google" id="ProtNLM"/>
    </source>
</evidence>
<evidence type="ECO:0000256" key="1">
    <source>
        <dbReference type="ARBA" id="ARBA00023125"/>
    </source>
</evidence>
<dbReference type="Gene3D" id="4.10.520.10">
    <property type="entry name" value="IHF-like DNA-binding proteins"/>
    <property type="match status" value="1"/>
</dbReference>
<sequence>MNKSELIAAIAIKADLTKTDAERAVNACIDIIQGTVASGGDVTVPGFGAFKSSARAARDGRNPKTGEVIKIAATTVPAFTAGKTFKEAVASGSK</sequence>
<dbReference type="InterPro" id="IPR020816">
    <property type="entry name" value="Histone-like_DNA-bd_CS"/>
</dbReference>
<dbReference type="SMART" id="SM00411">
    <property type="entry name" value="BHL"/>
    <property type="match status" value="1"/>
</dbReference>
<evidence type="ECO:0000313" key="2">
    <source>
        <dbReference type="EMBL" id="GAI36576.1"/>
    </source>
</evidence>
<keyword evidence="1" id="KW-0238">DNA-binding</keyword>
<dbReference type="PROSITE" id="PS00045">
    <property type="entry name" value="HISTONE_LIKE"/>
    <property type="match status" value="1"/>
</dbReference>
<dbReference type="PANTHER" id="PTHR33175:SF3">
    <property type="entry name" value="DNA-BINDING PROTEIN HU-BETA"/>
    <property type="match status" value="1"/>
</dbReference>
<dbReference type="GO" id="GO:0003677">
    <property type="term" value="F:DNA binding"/>
    <property type="evidence" value="ECO:0007669"/>
    <property type="project" value="UniProtKB-KW"/>
</dbReference>
<dbReference type="GO" id="GO:0030527">
    <property type="term" value="F:structural constituent of chromatin"/>
    <property type="evidence" value="ECO:0007669"/>
    <property type="project" value="InterPro"/>
</dbReference>
<proteinExistence type="predicted"/>
<protein>
    <recommendedName>
        <fullName evidence="3">DNA-binding protein HU</fullName>
    </recommendedName>
</protein>
<dbReference type="Pfam" id="PF00216">
    <property type="entry name" value="Bac_DNA_binding"/>
    <property type="match status" value="1"/>
</dbReference>
<dbReference type="CDD" id="cd13831">
    <property type="entry name" value="HU"/>
    <property type="match status" value="1"/>
</dbReference>
<dbReference type="PANTHER" id="PTHR33175">
    <property type="entry name" value="DNA-BINDING PROTEIN HU"/>
    <property type="match status" value="1"/>
</dbReference>
<gene>
    <name evidence="2" type="ORF">S06H3_44061</name>
</gene>
<name>X1P2A7_9ZZZZ</name>
<dbReference type="PRINTS" id="PR01727">
    <property type="entry name" value="DNABINDINGHU"/>
</dbReference>
<accession>X1P2A7</accession>